<dbReference type="AlphaFoldDB" id="A0A975H1Z7"/>
<dbReference type="RefSeq" id="WP_208007077.1">
    <property type="nucleotide sequence ID" value="NZ_CP071796.1"/>
</dbReference>
<dbReference type="Proteomes" id="UP000663903">
    <property type="component" value="Chromosome"/>
</dbReference>
<organism evidence="1 2">
    <name type="scientific">Ottowia testudinis</name>
    <dbReference type="NCBI Taxonomy" id="2816950"/>
    <lineage>
        <taxon>Bacteria</taxon>
        <taxon>Pseudomonadati</taxon>
        <taxon>Pseudomonadota</taxon>
        <taxon>Betaproteobacteria</taxon>
        <taxon>Burkholderiales</taxon>
        <taxon>Comamonadaceae</taxon>
        <taxon>Ottowia</taxon>
    </lineage>
</organism>
<keyword evidence="2" id="KW-1185">Reference proteome</keyword>
<proteinExistence type="predicted"/>
<evidence type="ECO:0000313" key="2">
    <source>
        <dbReference type="Proteomes" id="UP000663903"/>
    </source>
</evidence>
<dbReference type="EMBL" id="CP071796">
    <property type="protein sequence ID" value="QTD43666.1"/>
    <property type="molecule type" value="Genomic_DNA"/>
</dbReference>
<dbReference type="KEGG" id="otd:J1M35_10850"/>
<gene>
    <name evidence="1" type="ORF">J1M35_10850</name>
</gene>
<sequence>MDSVKDPCALGKNQTDYILQALTSACAPQRGDKVSHDARRLAVRSLFAPHEKLRAQRYSATHETRLLDQPGVAASTMLIEFEPGPRQRTQSPGPSGAKTQTILIGEQSWLSFDGQPWTRQNSTWSAPERVSYLANAAILEVTPRSERGIRTLTVRSLSNTPGMPIERTDTVDLSRGLLLKSMHKNQTMGQLITIQYDWAPTFAAIDAPR</sequence>
<accession>A0A975H1Z7</accession>
<name>A0A975H1Z7_9BURK</name>
<protein>
    <submittedName>
        <fullName evidence="1">Uncharacterized protein</fullName>
    </submittedName>
</protein>
<reference evidence="1" key="1">
    <citation type="submission" date="2021-03" db="EMBL/GenBank/DDBJ databases">
        <title>Ottowia sp. 27C isolated from the cloaca of a Giant Asian pond turtle (Heosemys grandis).</title>
        <authorList>
            <person name="Spergser J."/>
            <person name="Busse H.-J."/>
        </authorList>
    </citation>
    <scope>NUCLEOTIDE SEQUENCE</scope>
    <source>
        <strain evidence="1">27C</strain>
    </source>
</reference>
<evidence type="ECO:0000313" key="1">
    <source>
        <dbReference type="EMBL" id="QTD43666.1"/>
    </source>
</evidence>